<evidence type="ECO:0000313" key="4">
    <source>
        <dbReference type="Proteomes" id="UP000286134"/>
    </source>
</evidence>
<dbReference type="AlphaFoldDB" id="A0A420HPX4"/>
<organism evidence="3 4">
    <name type="scientific">Erysiphe neolycopersici</name>
    <dbReference type="NCBI Taxonomy" id="212602"/>
    <lineage>
        <taxon>Eukaryota</taxon>
        <taxon>Fungi</taxon>
        <taxon>Dikarya</taxon>
        <taxon>Ascomycota</taxon>
        <taxon>Pezizomycotina</taxon>
        <taxon>Leotiomycetes</taxon>
        <taxon>Erysiphales</taxon>
        <taxon>Erysiphaceae</taxon>
        <taxon>Erysiphe</taxon>
    </lineage>
</organism>
<feature type="compositionally biased region" description="Basic and acidic residues" evidence="1">
    <location>
        <begin position="199"/>
        <end position="219"/>
    </location>
</feature>
<dbReference type="Proteomes" id="UP000286134">
    <property type="component" value="Unassembled WGS sequence"/>
</dbReference>
<feature type="region of interest" description="Disordered" evidence="1">
    <location>
        <begin position="803"/>
        <end position="840"/>
    </location>
</feature>
<dbReference type="Pfam" id="PF24054">
    <property type="entry name" value="DUF7357"/>
    <property type="match status" value="1"/>
</dbReference>
<dbReference type="STRING" id="212602.A0A420HPX4"/>
<feature type="compositionally biased region" description="Basic and acidic residues" evidence="1">
    <location>
        <begin position="650"/>
        <end position="669"/>
    </location>
</feature>
<accession>A0A420HPX4</accession>
<comment type="caution">
    <text evidence="3">The sequence shown here is derived from an EMBL/GenBank/DDBJ whole genome shotgun (WGS) entry which is preliminary data.</text>
</comment>
<feature type="compositionally biased region" description="Polar residues" evidence="1">
    <location>
        <begin position="393"/>
        <end position="402"/>
    </location>
</feature>
<feature type="region of interest" description="Disordered" evidence="1">
    <location>
        <begin position="611"/>
        <end position="690"/>
    </location>
</feature>
<evidence type="ECO:0000256" key="1">
    <source>
        <dbReference type="SAM" id="MobiDB-lite"/>
    </source>
</evidence>
<proteinExistence type="predicted"/>
<feature type="compositionally biased region" description="Basic residues" evidence="1">
    <location>
        <begin position="529"/>
        <end position="542"/>
    </location>
</feature>
<dbReference type="InterPro" id="IPR018247">
    <property type="entry name" value="EF_Hand_1_Ca_BS"/>
</dbReference>
<dbReference type="InterPro" id="IPR055781">
    <property type="entry name" value="DUF7357"/>
</dbReference>
<feature type="region of interest" description="Disordered" evidence="1">
    <location>
        <begin position="134"/>
        <end position="219"/>
    </location>
</feature>
<feature type="region of interest" description="Disordered" evidence="1">
    <location>
        <begin position="385"/>
        <end position="411"/>
    </location>
</feature>
<dbReference type="EMBL" id="MCFK01005989">
    <property type="protein sequence ID" value="RKF59473.1"/>
    <property type="molecule type" value="Genomic_DNA"/>
</dbReference>
<dbReference type="PROSITE" id="PS00018">
    <property type="entry name" value="EF_HAND_1"/>
    <property type="match status" value="1"/>
</dbReference>
<feature type="domain" description="DUF7357" evidence="2">
    <location>
        <begin position="1"/>
        <end position="126"/>
    </location>
</feature>
<protein>
    <submittedName>
        <fullName evidence="3">Putative clumping factor b protein</fullName>
    </submittedName>
</protein>
<reference evidence="3 4" key="1">
    <citation type="journal article" date="2018" name="BMC Genomics">
        <title>Comparative genome analyses reveal sequence features reflecting distinct modes of host-adaptation between dicot and monocot powdery mildew.</title>
        <authorList>
            <person name="Wu Y."/>
            <person name="Ma X."/>
            <person name="Pan Z."/>
            <person name="Kale S.D."/>
            <person name="Song Y."/>
            <person name="King H."/>
            <person name="Zhang Q."/>
            <person name="Presley C."/>
            <person name="Deng X."/>
            <person name="Wei C.I."/>
            <person name="Xiao S."/>
        </authorList>
    </citation>
    <scope>NUCLEOTIDE SEQUENCE [LARGE SCALE GENOMIC DNA]</scope>
    <source>
        <strain evidence="3">UMSG2</strain>
    </source>
</reference>
<name>A0A420HPX4_9PEZI</name>
<sequence length="1001" mass="112323">MRLRLSIRRNGLPETLITWAIDTTSSPTIYQLLEQVNEVVPIESDGEWGLEDYAVELKASSGVSYECLHFQNVASVMKEDDEVIKRSFSGRTQITADGKRLFDGVPWGRPLLRTIIDRPSIKIPPKKLSRLTYNSSAEGDEDSELLNQKKSSSKKVVIQSDGNFELDDSESDEDYIPENQVDDGSETDMDYLSEEITDEDRITTESKDLNKKQGKKDEHPDRVLAKNSLINSQHNLFEMDRSTDGFIGNFDFQAQIRLLHSAFPTSSLDVCKYVLTGTNGDLAEAWEAMSIGFPACKSLNMVKYLNTKKIGKPRDKQSVLENAVALYNSENIDILRSNPNNGMIKSSTGDNILEQFDKGGLPSGSIAFGEALSCMAKVAHRFKGLSRNHRSESNPSSHAKQFSSKDKLADSSKQVINTARKIKNVVLKSNGIDENNLHSNALDNKTDKDAISSSHSSATSVTESESISDSYSDTSDDIRCDSSDNQKPEESSSKITVETQRDLKGTLPKKSVSQPTVAPGQGKKATQLRNKRKRISNLMRRQKEKGILPVGISKEDFIAMYDKRNSSASNKQMSAESEWENSNSKSLNKADLDDEFQRRRKVLLDSLADGGVDISSELPKSDEKPSVKRKLSKTSESELAPHTQVTDFESELKSSKTKASDLLETDTEKNSAATELSKIHQPPIPQADQLQLKNINQKPTKSSQRSMLNLDAGRRMVFAAMGFKPPVTEQDKELIRKELMNNSDSSKNIREIHAETIDVVNETEGPETWRDKVIYRAKECVHADVELCEPPFPFVQRWDPQQITKKRKITPNSQTQNEESNESLAKRQKKNGEFDSGEENFQNLSNLSHKEIIQNDDNEHPDDLIPLPDDPSSLLNLQVEQIKIGMIIIFKQLEVSAATRWQPQISAYKTATVLSTVRGKIQVQLARRDFYTAEKLYNEQGERIYSGFDTIDIDETEDDGWRELHFNDLIEPKILEYAENNNVEASLTKTDSLSNDLAGVI</sequence>
<evidence type="ECO:0000313" key="3">
    <source>
        <dbReference type="EMBL" id="RKF59473.1"/>
    </source>
</evidence>
<feature type="region of interest" description="Disordered" evidence="1">
    <location>
        <begin position="434"/>
        <end position="542"/>
    </location>
</feature>
<evidence type="ECO:0000259" key="2">
    <source>
        <dbReference type="Pfam" id="PF24054"/>
    </source>
</evidence>
<feature type="region of interest" description="Disordered" evidence="1">
    <location>
        <begin position="566"/>
        <end position="586"/>
    </location>
</feature>
<dbReference type="OrthoDB" id="5368821at2759"/>
<feature type="compositionally biased region" description="Acidic residues" evidence="1">
    <location>
        <begin position="164"/>
        <end position="198"/>
    </location>
</feature>
<keyword evidence="4" id="KW-1185">Reference proteome</keyword>
<feature type="compositionally biased region" description="Low complexity" evidence="1">
    <location>
        <begin position="451"/>
        <end position="473"/>
    </location>
</feature>
<feature type="compositionally biased region" description="Basic and acidic residues" evidence="1">
    <location>
        <begin position="476"/>
        <end position="492"/>
    </location>
</feature>
<gene>
    <name evidence="3" type="ORF">OnM2_059065</name>
</gene>